<evidence type="ECO:0000256" key="1">
    <source>
        <dbReference type="SAM" id="SignalP"/>
    </source>
</evidence>
<evidence type="ECO:0000313" key="2">
    <source>
        <dbReference type="EMBL" id="KAG1775229.1"/>
    </source>
</evidence>
<name>A0A9P7D0Q2_9AGAM</name>
<proteinExistence type="predicted"/>
<accession>A0A9P7D0Q2</accession>
<keyword evidence="3" id="KW-1185">Reference proteome</keyword>
<feature type="signal peptide" evidence="1">
    <location>
        <begin position="1"/>
        <end position="15"/>
    </location>
</feature>
<reference evidence="2" key="1">
    <citation type="journal article" date="2020" name="New Phytol.">
        <title>Comparative genomics reveals dynamic genome evolution in host specialist ectomycorrhizal fungi.</title>
        <authorList>
            <person name="Lofgren L.A."/>
            <person name="Nguyen N.H."/>
            <person name="Vilgalys R."/>
            <person name="Ruytinx J."/>
            <person name="Liao H.L."/>
            <person name="Branco S."/>
            <person name="Kuo A."/>
            <person name="LaButti K."/>
            <person name="Lipzen A."/>
            <person name="Andreopoulos W."/>
            <person name="Pangilinan J."/>
            <person name="Riley R."/>
            <person name="Hundley H."/>
            <person name="Na H."/>
            <person name="Barry K."/>
            <person name="Grigoriev I.V."/>
            <person name="Stajich J.E."/>
            <person name="Kennedy P.G."/>
        </authorList>
    </citation>
    <scope>NUCLEOTIDE SEQUENCE</scope>
    <source>
        <strain evidence="2">DOB743</strain>
    </source>
</reference>
<dbReference type="Proteomes" id="UP000714275">
    <property type="component" value="Unassembled WGS sequence"/>
</dbReference>
<protein>
    <recommendedName>
        <fullName evidence="4">Secreted protein</fullName>
    </recommendedName>
</protein>
<evidence type="ECO:0008006" key="4">
    <source>
        <dbReference type="Google" id="ProtNLM"/>
    </source>
</evidence>
<keyword evidence="1" id="KW-0732">Signal</keyword>
<organism evidence="2 3">
    <name type="scientific">Suillus placidus</name>
    <dbReference type="NCBI Taxonomy" id="48579"/>
    <lineage>
        <taxon>Eukaryota</taxon>
        <taxon>Fungi</taxon>
        <taxon>Dikarya</taxon>
        <taxon>Basidiomycota</taxon>
        <taxon>Agaricomycotina</taxon>
        <taxon>Agaricomycetes</taxon>
        <taxon>Agaricomycetidae</taxon>
        <taxon>Boletales</taxon>
        <taxon>Suillineae</taxon>
        <taxon>Suillaceae</taxon>
        <taxon>Suillus</taxon>
    </lineage>
</organism>
<evidence type="ECO:0000313" key="3">
    <source>
        <dbReference type="Proteomes" id="UP000714275"/>
    </source>
</evidence>
<dbReference type="AlphaFoldDB" id="A0A9P7D0Q2"/>
<gene>
    <name evidence="2" type="ORF">EV702DRAFT_452747</name>
</gene>
<feature type="chain" id="PRO_5040345434" description="Secreted protein" evidence="1">
    <location>
        <begin position="16"/>
        <end position="77"/>
    </location>
</feature>
<dbReference type="EMBL" id="JABBWD010000035">
    <property type="protein sequence ID" value="KAG1775229.1"/>
    <property type="molecule type" value="Genomic_DNA"/>
</dbReference>
<sequence>MVRVLLLHCCRGAYSALPVLTNLCRQCNLNSLHLRLHNLCKLCVSTAFKMTHMVQLVSVAIVRPVLLGLSLNLTGNA</sequence>
<comment type="caution">
    <text evidence="2">The sequence shown here is derived from an EMBL/GenBank/DDBJ whole genome shotgun (WGS) entry which is preliminary data.</text>
</comment>